<dbReference type="RefSeq" id="WP_136063628.1">
    <property type="nucleotide sequence ID" value="NZ_CAAHFH010000002.1"/>
</dbReference>
<dbReference type="AlphaFoldDB" id="A0A6C2USJ8"/>
<keyword evidence="1" id="KW-0732">Signal</keyword>
<feature type="domain" description="Uncharacterized protein TP-0789" evidence="2">
    <location>
        <begin position="70"/>
        <end position="252"/>
    </location>
</feature>
<dbReference type="Gene3D" id="2.50.20.10">
    <property type="entry name" value="Lipoprotein localisation LolA/LolB/LppX"/>
    <property type="match status" value="1"/>
</dbReference>
<feature type="signal peptide" evidence="1">
    <location>
        <begin position="1"/>
        <end position="18"/>
    </location>
</feature>
<sequence>MKKLIAAMLAASAFGAFAELSVDEIVNKANEAAYYAGSDGRAEVEMSIIDKSGSARTRKFALLRMNTAGGSQKFYVYFKEPADLYKQVFLVWKEVDEGKEDSRWMWLPALNLKRSIAPGDKRTSFVGSDFVYEDVSGRSLKEDAHELIETTDTQYVVKNTPKMPGDVEFSAYTVRIDKDTFLPRKAEYYDKNGKLYRTVEATQIETFQGFPTVTESVVKDLNTGGSTVNTFTNVKYDIGLKENIFTERFLRRPPREVTR</sequence>
<gene>
    <name evidence="3" type="ORF">SCARR_04313</name>
</gene>
<dbReference type="CDD" id="cd16329">
    <property type="entry name" value="LolA_like"/>
    <property type="match status" value="1"/>
</dbReference>
<feature type="chain" id="PRO_5025387386" description="Uncharacterized protein TP-0789 domain-containing protein" evidence="1">
    <location>
        <begin position="19"/>
        <end position="259"/>
    </location>
</feature>
<organism evidence="3 4">
    <name type="scientific">Pontiella sulfatireligans</name>
    <dbReference type="NCBI Taxonomy" id="2750658"/>
    <lineage>
        <taxon>Bacteria</taxon>
        <taxon>Pseudomonadati</taxon>
        <taxon>Kiritimatiellota</taxon>
        <taxon>Kiritimatiellia</taxon>
        <taxon>Kiritimatiellales</taxon>
        <taxon>Pontiellaceae</taxon>
        <taxon>Pontiella</taxon>
    </lineage>
</organism>
<protein>
    <recommendedName>
        <fullName evidence="2">Uncharacterized protein TP-0789 domain-containing protein</fullName>
    </recommendedName>
</protein>
<dbReference type="InterPro" id="IPR033399">
    <property type="entry name" value="TP_0789-like"/>
</dbReference>
<evidence type="ECO:0000313" key="3">
    <source>
        <dbReference type="EMBL" id="VGO22231.1"/>
    </source>
</evidence>
<proteinExistence type="predicted"/>
<keyword evidence="4" id="KW-1185">Reference proteome</keyword>
<dbReference type="Proteomes" id="UP000346198">
    <property type="component" value="Unassembled WGS sequence"/>
</dbReference>
<name>A0A6C2USJ8_9BACT</name>
<dbReference type="EMBL" id="CAAHFH010000002">
    <property type="protein sequence ID" value="VGO22231.1"/>
    <property type="molecule type" value="Genomic_DNA"/>
</dbReference>
<reference evidence="3 4" key="1">
    <citation type="submission" date="2019-04" db="EMBL/GenBank/DDBJ databases">
        <authorList>
            <person name="Van Vliet M D."/>
        </authorList>
    </citation>
    <scope>NUCLEOTIDE SEQUENCE [LARGE SCALE GENOMIC DNA]</scope>
    <source>
        <strain evidence="3 4">F21</strain>
    </source>
</reference>
<accession>A0A6C2USJ8</accession>
<evidence type="ECO:0000259" key="2">
    <source>
        <dbReference type="Pfam" id="PF17131"/>
    </source>
</evidence>
<evidence type="ECO:0000313" key="4">
    <source>
        <dbReference type="Proteomes" id="UP000346198"/>
    </source>
</evidence>
<evidence type="ECO:0000256" key="1">
    <source>
        <dbReference type="SAM" id="SignalP"/>
    </source>
</evidence>
<dbReference type="Pfam" id="PF17131">
    <property type="entry name" value="LolA_like"/>
    <property type="match status" value="1"/>
</dbReference>